<dbReference type="EMBL" id="JABSTV010001255">
    <property type="protein sequence ID" value="KAH7934976.1"/>
    <property type="molecule type" value="Genomic_DNA"/>
</dbReference>
<comment type="caution">
    <text evidence="2">The sequence shown here is derived from an EMBL/GenBank/DDBJ whole genome shotgun (WGS) entry which is preliminary data.</text>
</comment>
<gene>
    <name evidence="2" type="ORF">HPB52_002520</name>
</gene>
<evidence type="ECO:0000313" key="2">
    <source>
        <dbReference type="EMBL" id="KAH7934976.1"/>
    </source>
</evidence>
<dbReference type="Proteomes" id="UP000821837">
    <property type="component" value="Unassembled WGS sequence"/>
</dbReference>
<accession>A0A9D4PBF5</accession>
<evidence type="ECO:0000313" key="3">
    <source>
        <dbReference type="Proteomes" id="UP000821837"/>
    </source>
</evidence>
<reference evidence="2" key="1">
    <citation type="journal article" date="2020" name="Cell">
        <title>Large-Scale Comparative Analyses of Tick Genomes Elucidate Their Genetic Diversity and Vector Capacities.</title>
        <authorList>
            <consortium name="Tick Genome and Microbiome Consortium (TIGMIC)"/>
            <person name="Jia N."/>
            <person name="Wang J."/>
            <person name="Shi W."/>
            <person name="Du L."/>
            <person name="Sun Y."/>
            <person name="Zhan W."/>
            <person name="Jiang J.F."/>
            <person name="Wang Q."/>
            <person name="Zhang B."/>
            <person name="Ji P."/>
            <person name="Bell-Sakyi L."/>
            <person name="Cui X.M."/>
            <person name="Yuan T.T."/>
            <person name="Jiang B.G."/>
            <person name="Yang W.F."/>
            <person name="Lam T.T."/>
            <person name="Chang Q.C."/>
            <person name="Ding S.J."/>
            <person name="Wang X.J."/>
            <person name="Zhu J.G."/>
            <person name="Ruan X.D."/>
            <person name="Zhao L."/>
            <person name="Wei J.T."/>
            <person name="Ye R.Z."/>
            <person name="Que T.C."/>
            <person name="Du C.H."/>
            <person name="Zhou Y.H."/>
            <person name="Cheng J.X."/>
            <person name="Dai P.F."/>
            <person name="Guo W.B."/>
            <person name="Han X.H."/>
            <person name="Huang E.J."/>
            <person name="Li L.F."/>
            <person name="Wei W."/>
            <person name="Gao Y.C."/>
            <person name="Liu J.Z."/>
            <person name="Shao H.Z."/>
            <person name="Wang X."/>
            <person name="Wang C.C."/>
            <person name="Yang T.C."/>
            <person name="Huo Q.B."/>
            <person name="Li W."/>
            <person name="Chen H.Y."/>
            <person name="Chen S.E."/>
            <person name="Zhou L.G."/>
            <person name="Ni X.B."/>
            <person name="Tian J.H."/>
            <person name="Sheng Y."/>
            <person name="Liu T."/>
            <person name="Pan Y.S."/>
            <person name="Xia L.Y."/>
            <person name="Li J."/>
            <person name="Zhao F."/>
            <person name="Cao W.C."/>
        </authorList>
    </citation>
    <scope>NUCLEOTIDE SEQUENCE</scope>
    <source>
        <strain evidence="2">Rsan-2018</strain>
    </source>
</reference>
<evidence type="ECO:0000256" key="1">
    <source>
        <dbReference type="SAM" id="MobiDB-lite"/>
    </source>
</evidence>
<sequence length="211" mass="23226">MSGAGNAYMFRSGRLRAQSRHFDLSNSPDLARPFGCLGGVRGMNPSSSEVGGSNPEPRILGSTELTPVHQRNSRRLRGEVPEFSPLDSTRRAAAVHGDATQMASKVMPAQVVVDPPMTPEPFHDAVLTVFGNSIEVLCELVRPAVRDKLQGQRLDHRAAAVSSLADVVREEVRLVVRDPQPIREPQHYAQPEKPPERPQRYYAPEHAPATR</sequence>
<reference evidence="2" key="2">
    <citation type="submission" date="2021-09" db="EMBL/GenBank/DDBJ databases">
        <authorList>
            <person name="Jia N."/>
            <person name="Wang J."/>
            <person name="Shi W."/>
            <person name="Du L."/>
            <person name="Sun Y."/>
            <person name="Zhan W."/>
            <person name="Jiang J."/>
            <person name="Wang Q."/>
            <person name="Zhang B."/>
            <person name="Ji P."/>
            <person name="Sakyi L.B."/>
            <person name="Cui X."/>
            <person name="Yuan T."/>
            <person name="Jiang B."/>
            <person name="Yang W."/>
            <person name="Lam T.T.-Y."/>
            <person name="Chang Q."/>
            <person name="Ding S."/>
            <person name="Wang X."/>
            <person name="Zhu J."/>
            <person name="Ruan X."/>
            <person name="Zhao L."/>
            <person name="Wei J."/>
            <person name="Que T."/>
            <person name="Du C."/>
            <person name="Cheng J."/>
            <person name="Dai P."/>
            <person name="Han X."/>
            <person name="Huang E."/>
            <person name="Gao Y."/>
            <person name="Liu J."/>
            <person name="Shao H."/>
            <person name="Ye R."/>
            <person name="Li L."/>
            <person name="Wei W."/>
            <person name="Wang X."/>
            <person name="Wang C."/>
            <person name="Huo Q."/>
            <person name="Li W."/>
            <person name="Guo W."/>
            <person name="Chen H."/>
            <person name="Chen S."/>
            <person name="Zhou L."/>
            <person name="Zhou L."/>
            <person name="Ni X."/>
            <person name="Tian J."/>
            <person name="Zhou Y."/>
            <person name="Sheng Y."/>
            <person name="Liu T."/>
            <person name="Pan Y."/>
            <person name="Xia L."/>
            <person name="Li J."/>
            <person name="Zhao F."/>
            <person name="Cao W."/>
        </authorList>
    </citation>
    <scope>NUCLEOTIDE SEQUENCE</scope>
    <source>
        <strain evidence="2">Rsan-2018</strain>
        <tissue evidence="2">Larvae</tissue>
    </source>
</reference>
<keyword evidence="3" id="KW-1185">Reference proteome</keyword>
<feature type="region of interest" description="Disordered" evidence="1">
    <location>
        <begin position="178"/>
        <end position="211"/>
    </location>
</feature>
<dbReference type="AlphaFoldDB" id="A0A9D4PBF5"/>
<name>A0A9D4PBF5_RHISA</name>
<proteinExistence type="predicted"/>
<protein>
    <submittedName>
        <fullName evidence="2">Uncharacterized protein</fullName>
    </submittedName>
</protein>
<organism evidence="2 3">
    <name type="scientific">Rhipicephalus sanguineus</name>
    <name type="common">Brown dog tick</name>
    <name type="synonym">Ixodes sanguineus</name>
    <dbReference type="NCBI Taxonomy" id="34632"/>
    <lineage>
        <taxon>Eukaryota</taxon>
        <taxon>Metazoa</taxon>
        <taxon>Ecdysozoa</taxon>
        <taxon>Arthropoda</taxon>
        <taxon>Chelicerata</taxon>
        <taxon>Arachnida</taxon>
        <taxon>Acari</taxon>
        <taxon>Parasitiformes</taxon>
        <taxon>Ixodida</taxon>
        <taxon>Ixodoidea</taxon>
        <taxon>Ixodidae</taxon>
        <taxon>Rhipicephalinae</taxon>
        <taxon>Rhipicephalus</taxon>
        <taxon>Rhipicephalus</taxon>
    </lineage>
</organism>